<dbReference type="Gene3D" id="2.70.98.60">
    <property type="entry name" value="alpha-galactosidase from lactobacil brevis"/>
    <property type="match status" value="1"/>
</dbReference>
<evidence type="ECO:0000313" key="7">
    <source>
        <dbReference type="EMBL" id="TFV96608.1"/>
    </source>
</evidence>
<comment type="caution">
    <text evidence="7">The sequence shown here is derived from an EMBL/GenBank/DDBJ whole genome shotgun (WGS) entry which is preliminary data.</text>
</comment>
<dbReference type="PROSITE" id="PS00512">
    <property type="entry name" value="ALPHA_GALACTOSIDASE"/>
    <property type="match status" value="1"/>
</dbReference>
<dbReference type="GO" id="GO:0016052">
    <property type="term" value="P:carbohydrate catabolic process"/>
    <property type="evidence" value="ECO:0007669"/>
    <property type="project" value="InterPro"/>
</dbReference>
<dbReference type="InterPro" id="IPR050985">
    <property type="entry name" value="Alpha-glycosidase_related"/>
</dbReference>
<evidence type="ECO:0000256" key="3">
    <source>
        <dbReference type="ARBA" id="ARBA00022801"/>
    </source>
</evidence>
<dbReference type="InterPro" id="IPR013780">
    <property type="entry name" value="Glyco_hydro_b"/>
</dbReference>
<accession>A0A4Y9QXJ1</accession>
<dbReference type="AlphaFoldDB" id="A0A4Y9QXJ1"/>
<dbReference type="GO" id="GO:0004557">
    <property type="term" value="F:alpha-galactosidase activity"/>
    <property type="evidence" value="ECO:0007669"/>
    <property type="project" value="UniProtKB-EC"/>
</dbReference>
<evidence type="ECO:0000259" key="6">
    <source>
        <dbReference type="Pfam" id="PF16875"/>
    </source>
</evidence>
<dbReference type="Gene3D" id="2.60.40.1180">
    <property type="entry name" value="Golgi alpha-mannosidase II"/>
    <property type="match status" value="1"/>
</dbReference>
<dbReference type="FunFam" id="3.20.20.70:FF:000118">
    <property type="entry name" value="Alpha-galactosidase"/>
    <property type="match status" value="1"/>
</dbReference>
<dbReference type="EC" id="3.2.1.22" evidence="2"/>
<proteinExistence type="predicted"/>
<dbReference type="EMBL" id="SPQZ01000004">
    <property type="protein sequence ID" value="TFV96608.1"/>
    <property type="molecule type" value="Genomic_DNA"/>
</dbReference>
<sequence length="698" mass="74823">MHHLRAAGVSLLLDTRGTGVPGVIHWGRDLGPLSDAELVSLADAMVPAVSPSSIDVPIRLSLLPSFREGWSGRPALSVFRDAPVDLSLELVGVEASGSGTASGIVIRLTDAAAGVDVTTTLELSSEGVLRLRHAVTNTGGSALGVAAASVVVPVPDRAAEVLDFSGLWTHERRPQRQTLGQGVWSRESRHGRPGHDNAYLLAAGTPGCGFGHGEVWAAHLAWSGDGVVWAERSPLGPATIGAAELLAPGELSLDPGASYDGPWTVLVYSDAGLDGISDRLHPWVRSWSTIESPRPVVLNTWEAVYFDHSLERLTPLVDAAAEVGVERFVLDDGWFTGRSDDRRALGDWFVDPAAWPDGLHPLIDRVAASGMDFGLWVEPEMVNRDSDVARAHPDWILGATDAVTWRWQNVLDLANPDAFSYVFERLDALLAEYPIAYLKWDHNRDLLAGSAHRQTSALYRLIDAVRAAHPGVEIESCASGGGRVDLGILERTDRVWVSDTNDPLERQSIQRYTSLVVPPEYLGGHLGIARAHTTGRTATLSFRLATALFGHAGIEWNIAEATPAERASVAEWIAVYKRERGLLHSGRVVRPDASDAAIVSHGVVAADGSRALFSYAALAAPAAAIPTPQRFPGLDPTRRYRVRPLVLGTDVFTLQDAAPAWWEAGEVVLSGAVLGEVGLPMPLIAPENAVLVEFDAVD</sequence>
<keyword evidence="3" id="KW-0378">Hydrolase</keyword>
<evidence type="ECO:0000256" key="2">
    <source>
        <dbReference type="ARBA" id="ARBA00012755"/>
    </source>
</evidence>
<dbReference type="InterPro" id="IPR017853">
    <property type="entry name" value="GH"/>
</dbReference>
<dbReference type="InterPro" id="IPR038417">
    <property type="entry name" value="Alpga-gal_N_sf"/>
</dbReference>
<evidence type="ECO:0000256" key="4">
    <source>
        <dbReference type="ARBA" id="ARBA00023295"/>
    </source>
</evidence>
<dbReference type="InterPro" id="IPR031705">
    <property type="entry name" value="Glyco_hydro_36_C"/>
</dbReference>
<dbReference type="InterPro" id="IPR002252">
    <property type="entry name" value="Glyco_hydro_36"/>
</dbReference>
<gene>
    <name evidence="7" type="ORF">E4M00_11000</name>
</gene>
<comment type="catalytic activity">
    <reaction evidence="1">
        <text>Hydrolysis of terminal, non-reducing alpha-D-galactose residues in alpha-D-galactosides, including galactose oligosaccharides, galactomannans and galactolipids.</text>
        <dbReference type="EC" id="3.2.1.22"/>
    </reaction>
</comment>
<feature type="domain" description="Glycosyl hydrolase family 36 C-terminal" evidence="5">
    <location>
        <begin position="601"/>
        <end position="685"/>
    </location>
</feature>
<evidence type="ECO:0000313" key="8">
    <source>
        <dbReference type="Proteomes" id="UP000298127"/>
    </source>
</evidence>
<dbReference type="PRINTS" id="PR00743">
    <property type="entry name" value="GLHYDRLASE36"/>
</dbReference>
<dbReference type="Pfam" id="PF02065">
    <property type="entry name" value="Melibiase"/>
    <property type="match status" value="1"/>
</dbReference>
<keyword evidence="4" id="KW-0326">Glycosidase</keyword>
<dbReference type="InterPro" id="IPR013785">
    <property type="entry name" value="Aldolase_TIM"/>
</dbReference>
<protein>
    <recommendedName>
        <fullName evidence="2">alpha-galactosidase</fullName>
        <ecNumber evidence="2">3.2.1.22</ecNumber>
    </recommendedName>
</protein>
<dbReference type="InterPro" id="IPR031704">
    <property type="entry name" value="Glyco_hydro_36_N"/>
</dbReference>
<dbReference type="RefSeq" id="WP_135120588.1">
    <property type="nucleotide sequence ID" value="NZ_SPQZ01000004.1"/>
</dbReference>
<reference evidence="7 8" key="1">
    <citation type="journal article" date="2018" name="J. Microbiol.">
        <title>Leifsonia flava sp. nov., a novel actinobacterium isolated from the rhizosphere of Aquilegia viridiflora.</title>
        <authorList>
            <person name="Cai Y."/>
            <person name="Tao W.Z."/>
            <person name="Ma Y.J."/>
            <person name="Cheng J."/>
            <person name="Zhang M.Y."/>
            <person name="Zhang Y.X."/>
        </authorList>
    </citation>
    <scope>NUCLEOTIDE SEQUENCE [LARGE SCALE GENOMIC DNA]</scope>
    <source>
        <strain evidence="7 8">SYP-B2174</strain>
    </source>
</reference>
<dbReference type="Proteomes" id="UP000298127">
    <property type="component" value="Unassembled WGS sequence"/>
</dbReference>
<dbReference type="SUPFAM" id="SSF51445">
    <property type="entry name" value="(Trans)glycosidases"/>
    <property type="match status" value="1"/>
</dbReference>
<keyword evidence="8" id="KW-1185">Reference proteome</keyword>
<name>A0A4Y9QXJ1_9MICO</name>
<dbReference type="InterPro" id="IPR000111">
    <property type="entry name" value="Glyco_hydro_27/36_CS"/>
</dbReference>
<dbReference type="Pfam" id="PF16875">
    <property type="entry name" value="Glyco_hydro_36N"/>
    <property type="match status" value="1"/>
</dbReference>
<dbReference type="Pfam" id="PF16874">
    <property type="entry name" value="Glyco_hydro_36C"/>
    <property type="match status" value="1"/>
</dbReference>
<evidence type="ECO:0000256" key="1">
    <source>
        <dbReference type="ARBA" id="ARBA00001255"/>
    </source>
</evidence>
<feature type="domain" description="Glycosyl hydrolase family 36 N-terminal" evidence="6">
    <location>
        <begin position="20"/>
        <end position="252"/>
    </location>
</feature>
<dbReference type="PANTHER" id="PTHR43053:SF3">
    <property type="entry name" value="ALPHA-GALACTOSIDASE C-RELATED"/>
    <property type="match status" value="1"/>
</dbReference>
<dbReference type="CDD" id="cd14791">
    <property type="entry name" value="GH36"/>
    <property type="match status" value="1"/>
</dbReference>
<evidence type="ECO:0000259" key="5">
    <source>
        <dbReference type="Pfam" id="PF16874"/>
    </source>
</evidence>
<organism evidence="7 8">
    <name type="scientific">Orlajensenia leifsoniae</name>
    <dbReference type="NCBI Taxonomy" id="2561933"/>
    <lineage>
        <taxon>Bacteria</taxon>
        <taxon>Bacillati</taxon>
        <taxon>Actinomycetota</taxon>
        <taxon>Actinomycetes</taxon>
        <taxon>Micrococcales</taxon>
        <taxon>Microbacteriaceae</taxon>
        <taxon>Orlajensenia</taxon>
    </lineage>
</organism>
<dbReference type="PANTHER" id="PTHR43053">
    <property type="entry name" value="GLYCOSIDASE FAMILY 31"/>
    <property type="match status" value="1"/>
</dbReference>
<dbReference type="Gene3D" id="3.20.20.70">
    <property type="entry name" value="Aldolase class I"/>
    <property type="match status" value="1"/>
</dbReference>